<evidence type="ECO:0000256" key="1">
    <source>
        <dbReference type="SAM" id="MobiDB-lite"/>
    </source>
</evidence>
<dbReference type="EMBL" id="JAGEMK010000003">
    <property type="protein sequence ID" value="MBO1751673.1"/>
    <property type="molecule type" value="Genomic_DNA"/>
</dbReference>
<accession>A0A939RVJ1</accession>
<reference evidence="2" key="1">
    <citation type="submission" date="2021-03" db="EMBL/GenBank/DDBJ databases">
        <title>Actinotalea soli sp. nov., isolated from soil.</title>
        <authorList>
            <person name="Ping W."/>
            <person name="Zhang J."/>
        </authorList>
    </citation>
    <scope>NUCLEOTIDE SEQUENCE</scope>
    <source>
        <strain evidence="2">BY-33</strain>
    </source>
</reference>
<organism evidence="2 3">
    <name type="scientific">Actinotalea soli</name>
    <dbReference type="NCBI Taxonomy" id="2819234"/>
    <lineage>
        <taxon>Bacteria</taxon>
        <taxon>Bacillati</taxon>
        <taxon>Actinomycetota</taxon>
        <taxon>Actinomycetes</taxon>
        <taxon>Micrococcales</taxon>
        <taxon>Cellulomonadaceae</taxon>
        <taxon>Actinotalea</taxon>
    </lineage>
</organism>
<sequence length="88" mass="9394">MVVDKITPHDEDQVDSSTVPEDEASQEVMSLLSQHVPLALLADLAVPSGPASPQILEDEGLPDVAWWEGEDESREAEKPGEENGDASG</sequence>
<dbReference type="Proteomes" id="UP000664209">
    <property type="component" value="Unassembled WGS sequence"/>
</dbReference>
<dbReference type="RefSeq" id="WP_208055351.1">
    <property type="nucleotide sequence ID" value="NZ_JAGEMK010000003.1"/>
</dbReference>
<evidence type="ECO:0000313" key="2">
    <source>
        <dbReference type="EMBL" id="MBO1751673.1"/>
    </source>
</evidence>
<gene>
    <name evidence="2" type="ORF">J4G33_07640</name>
</gene>
<feature type="region of interest" description="Disordered" evidence="1">
    <location>
        <begin position="1"/>
        <end position="23"/>
    </location>
</feature>
<comment type="caution">
    <text evidence="2">The sequence shown here is derived from an EMBL/GenBank/DDBJ whole genome shotgun (WGS) entry which is preliminary data.</text>
</comment>
<keyword evidence="3" id="KW-1185">Reference proteome</keyword>
<feature type="compositionally biased region" description="Basic and acidic residues" evidence="1">
    <location>
        <begin position="1"/>
        <end position="11"/>
    </location>
</feature>
<protein>
    <submittedName>
        <fullName evidence="2">Uncharacterized protein</fullName>
    </submittedName>
</protein>
<proteinExistence type="predicted"/>
<name>A0A939RVJ1_9CELL</name>
<evidence type="ECO:0000313" key="3">
    <source>
        <dbReference type="Proteomes" id="UP000664209"/>
    </source>
</evidence>
<feature type="region of interest" description="Disordered" evidence="1">
    <location>
        <begin position="67"/>
        <end position="88"/>
    </location>
</feature>
<dbReference type="AlphaFoldDB" id="A0A939RVJ1"/>